<gene>
    <name evidence="1" type="ORF">V202x_23710</name>
</gene>
<dbReference type="AlphaFoldDB" id="A0A517WUR7"/>
<keyword evidence="2" id="KW-1185">Reference proteome</keyword>
<dbReference type="SUPFAM" id="SSF48403">
    <property type="entry name" value="Ankyrin repeat"/>
    <property type="match status" value="1"/>
</dbReference>
<evidence type="ECO:0000313" key="1">
    <source>
        <dbReference type="EMBL" id="QDU09001.1"/>
    </source>
</evidence>
<protein>
    <submittedName>
        <fullName evidence="1">Ankyrin repeats (3 copies)</fullName>
    </submittedName>
</protein>
<sequence length="142" mass="16006">MKYEDLLFSIDDKNGVHEFQQYLAEGGNVNRSQPDSLWSLMHIACENQNESLIRALFTADSGLLNTRAACGYPPIFQALDIDIDGAIQSGHPMTFETTRLMLELGADPNLKDQKQRTLRELAQVYGELVVNEFDNWIASLLD</sequence>
<organism evidence="1 2">
    <name type="scientific">Gimesia aquarii</name>
    <dbReference type="NCBI Taxonomy" id="2527964"/>
    <lineage>
        <taxon>Bacteria</taxon>
        <taxon>Pseudomonadati</taxon>
        <taxon>Planctomycetota</taxon>
        <taxon>Planctomycetia</taxon>
        <taxon>Planctomycetales</taxon>
        <taxon>Planctomycetaceae</taxon>
        <taxon>Gimesia</taxon>
    </lineage>
</organism>
<accession>A0A517WUR7</accession>
<evidence type="ECO:0000313" key="2">
    <source>
        <dbReference type="Proteomes" id="UP000318384"/>
    </source>
</evidence>
<proteinExistence type="predicted"/>
<reference evidence="1 2" key="1">
    <citation type="submission" date="2019-03" db="EMBL/GenBank/DDBJ databases">
        <title>Deep-cultivation of Planctomycetes and their phenomic and genomic characterization uncovers novel biology.</title>
        <authorList>
            <person name="Wiegand S."/>
            <person name="Jogler M."/>
            <person name="Boedeker C."/>
            <person name="Pinto D."/>
            <person name="Vollmers J."/>
            <person name="Rivas-Marin E."/>
            <person name="Kohn T."/>
            <person name="Peeters S.H."/>
            <person name="Heuer A."/>
            <person name="Rast P."/>
            <person name="Oberbeckmann S."/>
            <person name="Bunk B."/>
            <person name="Jeske O."/>
            <person name="Meyerdierks A."/>
            <person name="Storesund J.E."/>
            <person name="Kallscheuer N."/>
            <person name="Luecker S."/>
            <person name="Lage O.M."/>
            <person name="Pohl T."/>
            <person name="Merkel B.J."/>
            <person name="Hornburger P."/>
            <person name="Mueller R.-W."/>
            <person name="Bruemmer F."/>
            <person name="Labrenz M."/>
            <person name="Spormann A.M."/>
            <person name="Op den Camp H."/>
            <person name="Overmann J."/>
            <person name="Amann R."/>
            <person name="Jetten M.S.M."/>
            <person name="Mascher T."/>
            <person name="Medema M.H."/>
            <person name="Devos D.P."/>
            <person name="Kaster A.-K."/>
            <person name="Ovreas L."/>
            <person name="Rohde M."/>
            <person name="Galperin M.Y."/>
            <person name="Jogler C."/>
        </authorList>
    </citation>
    <scope>NUCLEOTIDE SEQUENCE [LARGE SCALE GENOMIC DNA]</scope>
    <source>
        <strain evidence="1 2">V202</strain>
    </source>
</reference>
<name>A0A517WUR7_9PLAN</name>
<dbReference type="EMBL" id="CP037422">
    <property type="protein sequence ID" value="QDU09001.1"/>
    <property type="molecule type" value="Genomic_DNA"/>
</dbReference>
<dbReference type="Proteomes" id="UP000318384">
    <property type="component" value="Chromosome"/>
</dbReference>
<dbReference type="InterPro" id="IPR036770">
    <property type="entry name" value="Ankyrin_rpt-contain_sf"/>
</dbReference>
<dbReference type="Gene3D" id="1.25.40.20">
    <property type="entry name" value="Ankyrin repeat-containing domain"/>
    <property type="match status" value="1"/>
</dbReference>